<dbReference type="SUPFAM" id="SSF51556">
    <property type="entry name" value="Metallo-dependent hydrolases"/>
    <property type="match status" value="1"/>
</dbReference>
<dbReference type="RefSeq" id="WP_213555797.1">
    <property type="nucleotide sequence ID" value="NZ_JBHZDI010000223.1"/>
</dbReference>
<evidence type="ECO:0000259" key="1">
    <source>
        <dbReference type="Pfam" id="PF07969"/>
    </source>
</evidence>
<organism evidence="2 3">
    <name type="scientific">Nocardia tengchongensis</name>
    <dbReference type="NCBI Taxonomy" id="2055889"/>
    <lineage>
        <taxon>Bacteria</taxon>
        <taxon>Bacillati</taxon>
        <taxon>Actinomycetota</taxon>
        <taxon>Actinomycetes</taxon>
        <taxon>Mycobacteriales</taxon>
        <taxon>Nocardiaceae</taxon>
        <taxon>Nocardia</taxon>
    </lineage>
</organism>
<dbReference type="Gene3D" id="2.30.40.10">
    <property type="entry name" value="Urease, subunit C, domain 1"/>
    <property type="match status" value="1"/>
</dbReference>
<dbReference type="InterPro" id="IPR032466">
    <property type="entry name" value="Metal_Hydrolase"/>
</dbReference>
<dbReference type="PANTHER" id="PTHR22642:SF2">
    <property type="entry name" value="PROTEIN LONG AFTER FAR-RED 3"/>
    <property type="match status" value="1"/>
</dbReference>
<gene>
    <name evidence="2" type="ORF">KHQ06_25980</name>
</gene>
<dbReference type="Gene3D" id="3.20.20.140">
    <property type="entry name" value="Metal-dependent hydrolases"/>
    <property type="match status" value="1"/>
</dbReference>
<dbReference type="SUPFAM" id="SSF51338">
    <property type="entry name" value="Composite domain of metallo-dependent hydrolases"/>
    <property type="match status" value="1"/>
</dbReference>
<proteinExistence type="predicted"/>
<reference evidence="2 3" key="1">
    <citation type="submission" date="2021-04" db="EMBL/GenBank/DDBJ databases">
        <title>Nocardia tengchongensis.</title>
        <authorList>
            <person name="Zhuang k."/>
            <person name="Ran Y."/>
            <person name="Li W."/>
        </authorList>
    </citation>
    <scope>NUCLEOTIDE SEQUENCE [LARGE SCALE GENOMIC DNA]</scope>
    <source>
        <strain evidence="2 3">CFH S0057</strain>
    </source>
</reference>
<sequence length="557" mass="58214">MSDRTYVVSSGAADIIFTGGPIVTVADAAPEVEALAVTGGRISAVGTESEVLAQRGPGTMMVDLRGRALLPAFVEPHSHPSQIAAALAPPAVDVRPFTVPTGDGVTAALAAAVAAAKPGEPILLYGIDVLLQTGLTLPTVQSLDAAAPANPVVLVSNSGHAAYANTAALTQAGITRDTPNPPGAEYVRGPDGALTGEAREAAAILTLTEPLKTMVSGAMPDRLRWAYAQLAAAGYATASEHTGSDDSGTLYATLAADPNCALRIRSYTMGTPELAADPANVPGQGVAADALYGVIGMKLWADGSPWQGNIFTTFPYLTTEATVRMGLEPHHHGGMNYTAEQLTQLATAFVGQGWQPACHVHGDAAVDVVLDAYEKALAHTSADLRPRLEHCGAMRPDQFARAARLGVTVSFFIEHLYYWGDVLIDELFGPEHGAHWMAAKSALDAGLRISFHNDGTVTPPDPIGNIATAVTRTARGSGRVLGADQCLDIDAAIKAQTLDAAWQLHLDHEIGSLEPGKSADLVVLSGNPRTRRPESLRELTVEATYLRGRQTFGEPLT</sequence>
<dbReference type="PANTHER" id="PTHR22642">
    <property type="entry name" value="IMIDAZOLONEPROPIONASE"/>
    <property type="match status" value="1"/>
</dbReference>
<name>A0ABX8CIH4_9NOCA</name>
<dbReference type="Proteomes" id="UP000683310">
    <property type="component" value="Chromosome"/>
</dbReference>
<dbReference type="InterPro" id="IPR033932">
    <property type="entry name" value="YtcJ-like"/>
</dbReference>
<dbReference type="EMBL" id="CP074371">
    <property type="protein sequence ID" value="QVI19766.1"/>
    <property type="molecule type" value="Genomic_DNA"/>
</dbReference>
<dbReference type="CDD" id="cd01300">
    <property type="entry name" value="YtcJ_like"/>
    <property type="match status" value="1"/>
</dbReference>
<dbReference type="Gene3D" id="3.10.310.70">
    <property type="match status" value="1"/>
</dbReference>
<protein>
    <submittedName>
        <fullName evidence="2">Amidohydrolase</fullName>
    </submittedName>
</protein>
<dbReference type="Pfam" id="PF07969">
    <property type="entry name" value="Amidohydro_3"/>
    <property type="match status" value="1"/>
</dbReference>
<dbReference type="InterPro" id="IPR013108">
    <property type="entry name" value="Amidohydro_3"/>
</dbReference>
<feature type="domain" description="Amidohydrolase 3" evidence="1">
    <location>
        <begin position="62"/>
        <end position="552"/>
    </location>
</feature>
<evidence type="ECO:0000313" key="3">
    <source>
        <dbReference type="Proteomes" id="UP000683310"/>
    </source>
</evidence>
<accession>A0ABX8CIH4</accession>
<keyword evidence="3" id="KW-1185">Reference proteome</keyword>
<evidence type="ECO:0000313" key="2">
    <source>
        <dbReference type="EMBL" id="QVI19766.1"/>
    </source>
</evidence>
<dbReference type="InterPro" id="IPR011059">
    <property type="entry name" value="Metal-dep_hydrolase_composite"/>
</dbReference>